<evidence type="ECO:0000256" key="1">
    <source>
        <dbReference type="SAM" id="MobiDB-lite"/>
    </source>
</evidence>
<feature type="compositionally biased region" description="Polar residues" evidence="1">
    <location>
        <begin position="399"/>
        <end position="408"/>
    </location>
</feature>
<dbReference type="AlphaFoldDB" id="A0A1Y1ZS56"/>
<feature type="compositionally biased region" description="Polar residues" evidence="1">
    <location>
        <begin position="188"/>
        <end position="207"/>
    </location>
</feature>
<evidence type="ECO:0000313" key="3">
    <source>
        <dbReference type="Proteomes" id="UP000193144"/>
    </source>
</evidence>
<proteinExistence type="predicted"/>
<reference evidence="2 3" key="1">
    <citation type="submission" date="2016-07" db="EMBL/GenBank/DDBJ databases">
        <title>Pervasive Adenine N6-methylation of Active Genes in Fungi.</title>
        <authorList>
            <consortium name="DOE Joint Genome Institute"/>
            <person name="Mondo S.J."/>
            <person name="Dannebaum R.O."/>
            <person name="Kuo R.C."/>
            <person name="Labutti K."/>
            <person name="Haridas S."/>
            <person name="Kuo A."/>
            <person name="Salamov A."/>
            <person name="Ahrendt S.R."/>
            <person name="Lipzen A."/>
            <person name="Sullivan W."/>
            <person name="Andreopoulos W.B."/>
            <person name="Clum A."/>
            <person name="Lindquist E."/>
            <person name="Daum C."/>
            <person name="Ramamoorthy G.K."/>
            <person name="Gryganskyi A."/>
            <person name="Culley D."/>
            <person name="Magnuson J.K."/>
            <person name="James T.Y."/>
            <person name="O'Malley M.A."/>
            <person name="Stajich J.E."/>
            <person name="Spatafora J.W."/>
            <person name="Visel A."/>
            <person name="Grigoriev I.V."/>
        </authorList>
    </citation>
    <scope>NUCLEOTIDE SEQUENCE [LARGE SCALE GENOMIC DNA]</scope>
    <source>
        <strain evidence="2 3">CBS 115471</strain>
    </source>
</reference>
<dbReference type="STRING" id="1231657.A0A1Y1ZS56"/>
<feature type="region of interest" description="Disordered" evidence="1">
    <location>
        <begin position="185"/>
        <end position="236"/>
    </location>
</feature>
<feature type="region of interest" description="Disordered" evidence="1">
    <location>
        <begin position="343"/>
        <end position="476"/>
    </location>
</feature>
<comment type="caution">
    <text evidence="2">The sequence shown here is derived from an EMBL/GenBank/DDBJ whole genome shotgun (WGS) entry which is preliminary data.</text>
</comment>
<dbReference type="OrthoDB" id="5343576at2759"/>
<keyword evidence="3" id="KW-1185">Reference proteome</keyword>
<organism evidence="2 3">
    <name type="scientific">Clohesyomyces aquaticus</name>
    <dbReference type="NCBI Taxonomy" id="1231657"/>
    <lineage>
        <taxon>Eukaryota</taxon>
        <taxon>Fungi</taxon>
        <taxon>Dikarya</taxon>
        <taxon>Ascomycota</taxon>
        <taxon>Pezizomycotina</taxon>
        <taxon>Dothideomycetes</taxon>
        <taxon>Pleosporomycetidae</taxon>
        <taxon>Pleosporales</taxon>
        <taxon>Lindgomycetaceae</taxon>
        <taxon>Clohesyomyces</taxon>
    </lineage>
</organism>
<dbReference type="Proteomes" id="UP000193144">
    <property type="component" value="Unassembled WGS sequence"/>
</dbReference>
<dbReference type="EMBL" id="MCFA01000045">
    <property type="protein sequence ID" value="ORY13081.1"/>
    <property type="molecule type" value="Genomic_DNA"/>
</dbReference>
<gene>
    <name evidence="2" type="ORF">BCR34DRAFT_600199</name>
</gene>
<name>A0A1Y1ZS56_9PLEO</name>
<evidence type="ECO:0000313" key="2">
    <source>
        <dbReference type="EMBL" id="ORY13081.1"/>
    </source>
</evidence>
<sequence length="515" mass="56386">MSAATIPPTIRSRGDVDTALVMEKTTQTSVIQLAEQLSEGFAALSGEYQILFDQHKLLESRLSWAKQQYLELLKRFTPETLAQDHRVFLQHLDQVSSDVARPQTDIVAALGQAEVDERKNSMSLIQIAEAAAVALRKQTKKREVKIWSGPSADKEAASTAKCPYPNMALLEEDFTTPGTPSKLGCPFSATSGRQSPLATPRSSTSRMSLRGRRSKRPSFNDPIRAEICGNDPISTPTSVDGSAAVCPIRFLDQHAPEEVAQYFENHKHEIPRSHEVCIKRFQSNAESIEKLDRKYGNLVSMIQGLGLKHQPWLPREPDENAEEPGADIEADEKVEKWATAVNASLHDGTPEEQTEASDAGLNETRTAQFDRPLKEIRVGESPSRPWGIQVPAKYDDAESSSSVGSKPTASPGLPLTTDHQVGETPRKPGKCPFDHNAMGKGAVPKGPQAADEPPRLEKEIPAQPTPPLPQAERANAEPDRARLVPQMVFNGPVFLGYPPDQLMSLLQHSNLGAAM</sequence>
<accession>A0A1Y1ZS56</accession>
<protein>
    <submittedName>
        <fullName evidence="2">Uncharacterized protein</fullName>
    </submittedName>
</protein>